<keyword evidence="2" id="KW-0227">DNA damage</keyword>
<organism evidence="8 9">
    <name type="scientific">Micractinium conductrix</name>
    <dbReference type="NCBI Taxonomy" id="554055"/>
    <lineage>
        <taxon>Eukaryota</taxon>
        <taxon>Viridiplantae</taxon>
        <taxon>Chlorophyta</taxon>
        <taxon>core chlorophytes</taxon>
        <taxon>Trebouxiophyceae</taxon>
        <taxon>Chlorellales</taxon>
        <taxon>Chlorellaceae</taxon>
        <taxon>Chlorella clade</taxon>
        <taxon>Micractinium</taxon>
    </lineage>
</organism>
<dbReference type="Gene3D" id="3.40.50.300">
    <property type="entry name" value="P-loop containing nucleotide triphosphate hydrolases"/>
    <property type="match status" value="1"/>
</dbReference>
<sequence>MLLTVLGFSSRAGGVTTVVVDRVNKEVAEYWQQVLNTSVDKPTAPQVLGLQAALGVESGSDEGDGEDAVRNGSAAPAPSRRAAFSSRSGRPPLYTYFRGVKKQHPKSVVLVRVGEFYEAVGIDAVLLVQHAGLNPMASGAGRPPRAGCPRQNLRRTVADLVAAGLSVVVCEETPEGYSYGSMRTKQKQRFVAAVVTPANPHLLHGLVDEDADLPIDAAPPLLALVPQVGGYTVLEVSVDLATVSVMEGLTEDAVYARLHEGGLAPPLFLHVPTPSAAADRRLSEGTFEREWEQRVSTLFRSQVGVVERYSDPDPLEGLLTRIRSMLGLSASEHFTVIRASARDRPRPLYHSTALNLGLHKARGQPCLLDYLLPPASPLPARRWLRRLLLLPPPPATAVAIHRACAILAGITEPVPAFPLVPAASVVLKLRAHEANDIFFRELGELCAAVRDLLSRDSPQMRELADSLLGVACREMGVELDRRQLLAGCEAALGAIHEVVDHDTDILPGSFEWLPGLEGCQDDVRQALWRFMQVNEMPLKGKVKESVLASQMEQASVELARNRVQRELEAAYVPVLQAWQAEMARPITEKDRKELAKERPLLQYDSANNALWLRVKGRKNAAITQAAAHLVHPHDRNGKLDGSFHATHGLQSALDDYRRACHEAAAAVRHHLRQLARDLQVLQTQLVCAAGICVAAAALTGHTREALRPYWLDGWEHSTVHNSLDLQGMALLTGPNMAGKSTILRSVCAVALLGACGLYAPAHTAAVPYFDAFMLRNFSSDSPLEGRSAFAVEMTEMRYVLDDVTPRSLVLVDELGKGTEVRAGAALAGTLMERLDGSRCRGLFATHLHSLLDLQLQLPNTERLMMEVESVPVEQLGALWEEALGGSGADGNGANSGSSGDGACSANCGSSSGSSGGGPATVRRPTWRIVPGTSTESLALEVARKCRLPDEVVARAAQLYSQLLPVQARTPPAAAASAGPAAAAHEGAEPGPASEGTACVYVLRRADGFFYAGSTGRMLGRLKEHRKRAAHGPALELAYISLGPAKDWTALATDARRRHVAGASGTSGSAGSNAGAGGGEGEKSDGSSQREQLR</sequence>
<evidence type="ECO:0000313" key="9">
    <source>
        <dbReference type="Proteomes" id="UP000239649"/>
    </source>
</evidence>
<evidence type="ECO:0000256" key="4">
    <source>
        <dbReference type="ARBA" id="ARBA00023125"/>
    </source>
</evidence>
<accession>A0A2P6UZD7</accession>
<dbReference type="SUPFAM" id="SSF52540">
    <property type="entry name" value="P-loop containing nucleoside triphosphate hydrolases"/>
    <property type="match status" value="1"/>
</dbReference>
<dbReference type="SMART" id="SM00534">
    <property type="entry name" value="MUTSac"/>
    <property type="match status" value="1"/>
</dbReference>
<evidence type="ECO:0000259" key="7">
    <source>
        <dbReference type="PROSITE" id="PS00486"/>
    </source>
</evidence>
<feature type="region of interest" description="Disordered" evidence="5">
    <location>
        <begin position="1056"/>
        <end position="1093"/>
    </location>
</feature>
<dbReference type="InterPro" id="IPR000432">
    <property type="entry name" value="DNA_mismatch_repair_MutS_C"/>
</dbReference>
<dbReference type="Pfam" id="PF01624">
    <property type="entry name" value="MutS_I"/>
    <property type="match status" value="1"/>
</dbReference>
<name>A0A2P6UZD7_9CHLO</name>
<dbReference type="PANTHER" id="PTHR48448">
    <property type="entry name" value="MUTL PROTEIN ISOFORM 1"/>
    <property type="match status" value="1"/>
</dbReference>
<dbReference type="Gene3D" id="3.40.1170.10">
    <property type="entry name" value="DNA repair protein MutS, domain I"/>
    <property type="match status" value="1"/>
</dbReference>
<evidence type="ECO:0000313" key="8">
    <source>
        <dbReference type="EMBL" id="PSC67200.1"/>
    </source>
</evidence>
<keyword evidence="1" id="KW-0547">Nucleotide-binding</keyword>
<dbReference type="Proteomes" id="UP000239649">
    <property type="component" value="Unassembled WGS sequence"/>
</dbReference>
<proteinExistence type="predicted"/>
<evidence type="ECO:0000256" key="6">
    <source>
        <dbReference type="SAM" id="SignalP"/>
    </source>
</evidence>
<evidence type="ECO:0000256" key="2">
    <source>
        <dbReference type="ARBA" id="ARBA00022763"/>
    </source>
</evidence>
<dbReference type="InterPro" id="IPR053276">
    <property type="entry name" value="MtDNA_mismatch_repair_MutS"/>
</dbReference>
<evidence type="ECO:0000256" key="5">
    <source>
        <dbReference type="SAM" id="MobiDB-lite"/>
    </source>
</evidence>
<dbReference type="OrthoDB" id="10252754at2759"/>
<dbReference type="GO" id="GO:0006298">
    <property type="term" value="P:mismatch repair"/>
    <property type="evidence" value="ECO:0007669"/>
    <property type="project" value="InterPro"/>
</dbReference>
<dbReference type="STRING" id="554055.A0A2P6UZD7"/>
<feature type="signal peptide" evidence="6">
    <location>
        <begin position="1"/>
        <end position="17"/>
    </location>
</feature>
<keyword evidence="6" id="KW-0732">Signal</keyword>
<dbReference type="InterPro" id="IPR027417">
    <property type="entry name" value="P-loop_NTPase"/>
</dbReference>
<keyword evidence="4" id="KW-0238">DNA-binding</keyword>
<dbReference type="PROSITE" id="PS00486">
    <property type="entry name" value="DNA_MISMATCH_REPAIR_2"/>
    <property type="match status" value="1"/>
</dbReference>
<dbReference type="PANTHER" id="PTHR48448:SF1">
    <property type="entry name" value="MUTL PROTEIN ISOFORM 1"/>
    <property type="match status" value="1"/>
</dbReference>
<feature type="region of interest" description="Disordered" evidence="5">
    <location>
        <begin position="58"/>
        <end position="87"/>
    </location>
</feature>
<evidence type="ECO:0000256" key="3">
    <source>
        <dbReference type="ARBA" id="ARBA00022840"/>
    </source>
</evidence>
<dbReference type="AlphaFoldDB" id="A0A2P6UZD7"/>
<dbReference type="InterPro" id="IPR016151">
    <property type="entry name" value="DNA_mismatch_repair_MutS_N"/>
</dbReference>
<protein>
    <submittedName>
        <fullName evidence="8">Mitochondrial-targeted muts 1</fullName>
    </submittedName>
</protein>
<feature type="compositionally biased region" description="Low complexity" evidence="5">
    <location>
        <begin position="891"/>
        <end position="912"/>
    </location>
</feature>
<comment type="caution">
    <text evidence="8">The sequence shown here is derived from an EMBL/GenBank/DDBJ whole genome shotgun (WGS) entry which is preliminary data.</text>
</comment>
<feature type="domain" description="DNA mismatch repair proteins mutS family" evidence="7">
    <location>
        <begin position="807"/>
        <end position="823"/>
    </location>
</feature>
<feature type="compositionally biased region" description="Low complexity" evidence="5">
    <location>
        <begin position="73"/>
        <end position="87"/>
    </location>
</feature>
<dbReference type="GO" id="GO:0030983">
    <property type="term" value="F:mismatched DNA binding"/>
    <property type="evidence" value="ECO:0007669"/>
    <property type="project" value="InterPro"/>
</dbReference>
<feature type="chain" id="PRO_5015151479" evidence="6">
    <location>
        <begin position="18"/>
        <end position="1093"/>
    </location>
</feature>
<keyword evidence="9" id="KW-1185">Reference proteome</keyword>
<keyword evidence="3" id="KW-0067">ATP-binding</keyword>
<dbReference type="GO" id="GO:0005524">
    <property type="term" value="F:ATP binding"/>
    <property type="evidence" value="ECO:0007669"/>
    <property type="project" value="UniProtKB-KW"/>
</dbReference>
<dbReference type="InterPro" id="IPR007695">
    <property type="entry name" value="DNA_mismatch_repair_MutS-lik_N"/>
</dbReference>
<evidence type="ECO:0000256" key="1">
    <source>
        <dbReference type="ARBA" id="ARBA00022741"/>
    </source>
</evidence>
<dbReference type="Pfam" id="PF00488">
    <property type="entry name" value="MutS_V"/>
    <property type="match status" value="1"/>
</dbReference>
<gene>
    <name evidence="8" type="ORF">C2E20_9108</name>
</gene>
<dbReference type="EMBL" id="LHPF02000075">
    <property type="protein sequence ID" value="PSC67200.1"/>
    <property type="molecule type" value="Genomic_DNA"/>
</dbReference>
<reference evidence="8 9" key="1">
    <citation type="journal article" date="2018" name="Plant J.">
        <title>Genome sequences of Chlorella sorokiniana UTEX 1602 and Micractinium conductrix SAG 241.80: implications to maltose excretion by a green alga.</title>
        <authorList>
            <person name="Arriola M.B."/>
            <person name="Velmurugan N."/>
            <person name="Zhang Y."/>
            <person name="Plunkett M.H."/>
            <person name="Hondzo H."/>
            <person name="Barney B.M."/>
        </authorList>
    </citation>
    <scope>NUCLEOTIDE SEQUENCE [LARGE SCALE GENOMIC DNA]</scope>
    <source>
        <strain evidence="8 9">SAG 241.80</strain>
    </source>
</reference>
<dbReference type="SUPFAM" id="SSF55271">
    <property type="entry name" value="DNA repair protein MutS, domain I"/>
    <property type="match status" value="1"/>
</dbReference>
<feature type="compositionally biased region" description="Low complexity" evidence="5">
    <location>
        <begin position="1060"/>
        <end position="1072"/>
    </location>
</feature>
<feature type="region of interest" description="Disordered" evidence="5">
    <location>
        <begin position="889"/>
        <end position="927"/>
    </location>
</feature>